<sequence>MPLRGDWRGGPGDGNAWPESHRGGRRTGRGPEGSRRRGREQPRANGPAESLTRNVAEEVPPSARPLAHIHDVTDPDAGDESGTERKPDGPASTGMTGALRDKERIGTTLSFHPSTPSPATQGPIGPHGDARPLVLAHRGPRAPPLSGAETTRASPLTGVASRTRGQHTTEWPPRKQSGGRPPPDIEGHPQHVRPGTVAHPGGTAVSGEIPAAPP</sequence>
<proteinExistence type="predicted"/>
<feature type="compositionally biased region" description="Polar residues" evidence="1">
    <location>
        <begin position="107"/>
        <end position="120"/>
    </location>
</feature>
<protein>
    <submittedName>
        <fullName evidence="2">Uncharacterized protein</fullName>
    </submittedName>
</protein>
<feature type="region of interest" description="Disordered" evidence="1">
    <location>
        <begin position="1"/>
        <end position="214"/>
    </location>
</feature>
<dbReference type="Proteomes" id="UP001180840">
    <property type="component" value="Unassembled WGS sequence"/>
</dbReference>
<name>A0ABU1ZZ18_9CORY</name>
<reference evidence="2" key="1">
    <citation type="submission" date="2023-07" db="EMBL/GenBank/DDBJ databases">
        <title>Sequencing the genomes of 1000 actinobacteria strains.</title>
        <authorList>
            <person name="Klenk H.-P."/>
        </authorList>
    </citation>
    <scope>NUCLEOTIDE SEQUENCE</scope>
    <source>
        <strain evidence="2">DSM 107476</strain>
    </source>
</reference>
<organism evidence="2 3">
    <name type="scientific">Corynebacterium guangdongense</name>
    <dbReference type="NCBI Taxonomy" id="1783348"/>
    <lineage>
        <taxon>Bacteria</taxon>
        <taxon>Bacillati</taxon>
        <taxon>Actinomycetota</taxon>
        <taxon>Actinomycetes</taxon>
        <taxon>Mycobacteriales</taxon>
        <taxon>Corynebacteriaceae</taxon>
        <taxon>Corynebacterium</taxon>
    </lineage>
</organism>
<feature type="compositionally biased region" description="Basic and acidic residues" evidence="1">
    <location>
        <begin position="32"/>
        <end position="42"/>
    </location>
</feature>
<evidence type="ECO:0000313" key="3">
    <source>
        <dbReference type="Proteomes" id="UP001180840"/>
    </source>
</evidence>
<evidence type="ECO:0000313" key="2">
    <source>
        <dbReference type="EMBL" id="MDR7330181.1"/>
    </source>
</evidence>
<accession>A0ABU1ZZ18</accession>
<comment type="caution">
    <text evidence="2">The sequence shown here is derived from an EMBL/GenBank/DDBJ whole genome shotgun (WGS) entry which is preliminary data.</text>
</comment>
<keyword evidence="3" id="KW-1185">Reference proteome</keyword>
<gene>
    <name evidence="2" type="ORF">J2S39_001857</name>
</gene>
<dbReference type="EMBL" id="JAVDXZ010000001">
    <property type="protein sequence ID" value="MDR7330181.1"/>
    <property type="molecule type" value="Genomic_DNA"/>
</dbReference>
<evidence type="ECO:0000256" key="1">
    <source>
        <dbReference type="SAM" id="MobiDB-lite"/>
    </source>
</evidence>